<accession>A0A0V0RAL7</accession>
<comment type="caution">
    <text evidence="1">The sequence shown here is derived from an EMBL/GenBank/DDBJ whole genome shotgun (WGS) entry which is preliminary data.</text>
</comment>
<name>A0A0V0RAL7_9BILA</name>
<evidence type="ECO:0000313" key="2">
    <source>
        <dbReference type="Proteomes" id="UP000054630"/>
    </source>
</evidence>
<gene>
    <name evidence="1" type="ORF">T07_4557</name>
</gene>
<protein>
    <submittedName>
        <fullName evidence="1">Uncharacterized protein</fullName>
    </submittedName>
</protein>
<organism evidence="1 2">
    <name type="scientific">Trichinella nelsoni</name>
    <dbReference type="NCBI Taxonomy" id="6336"/>
    <lineage>
        <taxon>Eukaryota</taxon>
        <taxon>Metazoa</taxon>
        <taxon>Ecdysozoa</taxon>
        <taxon>Nematoda</taxon>
        <taxon>Enoplea</taxon>
        <taxon>Dorylaimia</taxon>
        <taxon>Trichinellida</taxon>
        <taxon>Trichinellidae</taxon>
        <taxon>Trichinella</taxon>
    </lineage>
</organism>
<sequence length="66" mass="7815">LLLLIITPISKQILQTGLFQILEIYFVILINHILKIKPENQRWQFVLTILIYLLDLMQSLLNLKIV</sequence>
<dbReference type="AlphaFoldDB" id="A0A0V0RAL7"/>
<reference evidence="1 2" key="1">
    <citation type="submission" date="2015-01" db="EMBL/GenBank/DDBJ databases">
        <title>Evolution of Trichinella species and genotypes.</title>
        <authorList>
            <person name="Korhonen P.K."/>
            <person name="Edoardo P."/>
            <person name="Giuseppe L.R."/>
            <person name="Gasser R.B."/>
        </authorList>
    </citation>
    <scope>NUCLEOTIDE SEQUENCE [LARGE SCALE GENOMIC DNA]</scope>
    <source>
        <strain evidence="1">ISS37</strain>
    </source>
</reference>
<dbReference type="OrthoDB" id="10341036at2759"/>
<dbReference type="Proteomes" id="UP000054630">
    <property type="component" value="Unassembled WGS sequence"/>
</dbReference>
<dbReference type="EMBL" id="JYDL01001969">
    <property type="protein sequence ID" value="KRX11537.1"/>
    <property type="molecule type" value="Genomic_DNA"/>
</dbReference>
<feature type="non-terminal residue" evidence="1">
    <location>
        <position position="66"/>
    </location>
</feature>
<evidence type="ECO:0000313" key="1">
    <source>
        <dbReference type="EMBL" id="KRX11537.1"/>
    </source>
</evidence>
<keyword evidence="2" id="KW-1185">Reference proteome</keyword>
<feature type="non-terminal residue" evidence="1">
    <location>
        <position position="1"/>
    </location>
</feature>
<proteinExistence type="predicted"/>